<proteinExistence type="predicted"/>
<evidence type="ECO:0000313" key="7">
    <source>
        <dbReference type="EMBL" id="KAJ8499273.1"/>
    </source>
</evidence>
<dbReference type="PROSITE" id="PS51705">
    <property type="entry name" value="G_HFLX"/>
    <property type="match status" value="1"/>
</dbReference>
<organism evidence="7 8">
    <name type="scientific">Ensete ventricosum</name>
    <name type="common">Abyssinian banana</name>
    <name type="synonym">Musa ensete</name>
    <dbReference type="NCBI Taxonomy" id="4639"/>
    <lineage>
        <taxon>Eukaryota</taxon>
        <taxon>Viridiplantae</taxon>
        <taxon>Streptophyta</taxon>
        <taxon>Embryophyta</taxon>
        <taxon>Tracheophyta</taxon>
        <taxon>Spermatophyta</taxon>
        <taxon>Magnoliopsida</taxon>
        <taxon>Liliopsida</taxon>
        <taxon>Zingiberales</taxon>
        <taxon>Musaceae</taxon>
        <taxon>Ensete</taxon>
    </lineage>
</organism>
<feature type="domain" description="Hflx-type G" evidence="6">
    <location>
        <begin position="321"/>
        <end position="449"/>
    </location>
</feature>
<feature type="region of interest" description="Disordered" evidence="5">
    <location>
        <begin position="462"/>
        <end position="508"/>
    </location>
</feature>
<sequence>MLHLRAIARLRNPLRSLPRIFLTPFSSNSPPSPLLLRPPPPISPPSAPFSTTSSSRRRRGGGDAEADESSGASVSLFDRDPTRPPKLFVIQPRLRPDSLLHSKLAEALNLANSLEELRDGFFAEDYGSKEPPPHLVVQNPGARSLRVHSDTYFGQGTVENVKCELRALETENAIDAIFVNAILSGIQQRNLEVSWRKPVLDRVGLIIEIFNAHAETKEAKLQSELAALMYKRTRLVRVRGPGGRLTFGTSGEAEVVSARGRGSGGRGFISGAGETELQLQRRRIQERRNHLLSQIDEVRRTRALQRSARRRHGSSYGQGLATVAVVGYTNAGKSTLVSALSESDLYSDDRLFATVDPRVRSVVLPSGKKVLLSDTVGFISDLPVQLVEAFHATLEEVVEADLLVHVLDSSSPDLDAQREAVLQVLQQLDVSEEKIKNMIEVWNKIDLLESNSGADECFGEEEITGEDEEYPEDDMTCDPSSGKPADEDDDAVVSEFSREESPDNADDVASEFSCGGHVDDNDDGDIASDVSTEEVLENFDNKDADSVVKFVTKDSGEHHESKNINCVKASAMTGTMKRQQNSRLLVIETGLDILDLWS</sequence>
<dbReference type="InterPro" id="IPR027417">
    <property type="entry name" value="P-loop_NTPase"/>
</dbReference>
<dbReference type="EMBL" id="JAQQAF010000003">
    <property type="protein sequence ID" value="KAJ8499273.1"/>
    <property type="molecule type" value="Genomic_DNA"/>
</dbReference>
<evidence type="ECO:0000256" key="5">
    <source>
        <dbReference type="SAM" id="MobiDB-lite"/>
    </source>
</evidence>
<evidence type="ECO:0000256" key="2">
    <source>
        <dbReference type="ARBA" id="ARBA00022741"/>
    </source>
</evidence>
<evidence type="ECO:0000256" key="3">
    <source>
        <dbReference type="ARBA" id="ARBA00022842"/>
    </source>
</evidence>
<dbReference type="PANTHER" id="PTHR10229">
    <property type="entry name" value="GTP-BINDING PROTEIN HFLX"/>
    <property type="match status" value="1"/>
</dbReference>
<dbReference type="Proteomes" id="UP001222027">
    <property type="component" value="Unassembled WGS sequence"/>
</dbReference>
<evidence type="ECO:0000256" key="4">
    <source>
        <dbReference type="ARBA" id="ARBA00023134"/>
    </source>
</evidence>
<gene>
    <name evidence="7" type="ORF">OPV22_009825</name>
</gene>
<reference evidence="7 8" key="1">
    <citation type="submission" date="2022-12" db="EMBL/GenBank/DDBJ databases">
        <title>Chromosome-scale assembly of the Ensete ventricosum genome.</title>
        <authorList>
            <person name="Dussert Y."/>
            <person name="Stocks J."/>
            <person name="Wendawek A."/>
            <person name="Woldeyes F."/>
            <person name="Nichols R.A."/>
            <person name="Borrell J.S."/>
        </authorList>
    </citation>
    <scope>NUCLEOTIDE SEQUENCE [LARGE SCALE GENOMIC DNA]</scope>
    <source>
        <strain evidence="8">cv. Maze</strain>
        <tissue evidence="7">Seeds</tissue>
    </source>
</reference>
<dbReference type="InterPro" id="IPR006073">
    <property type="entry name" value="GTP-bd"/>
</dbReference>
<dbReference type="GO" id="GO:0043022">
    <property type="term" value="F:ribosome binding"/>
    <property type="evidence" value="ECO:0007669"/>
    <property type="project" value="TreeGrafter"/>
</dbReference>
<protein>
    <recommendedName>
        <fullName evidence="6">Hflx-type G domain-containing protein</fullName>
    </recommendedName>
</protein>
<dbReference type="InterPro" id="IPR032305">
    <property type="entry name" value="GTP-bd_M"/>
</dbReference>
<dbReference type="SUPFAM" id="SSF52540">
    <property type="entry name" value="P-loop containing nucleoside triphosphate hydrolases"/>
    <property type="match status" value="1"/>
</dbReference>
<feature type="compositionally biased region" description="Acidic residues" evidence="5">
    <location>
        <begin position="462"/>
        <end position="476"/>
    </location>
</feature>
<dbReference type="FunFam" id="3.40.50.11060:FF:000003">
    <property type="entry name" value="GTP-binding protein chloroplastic"/>
    <property type="match status" value="1"/>
</dbReference>
<keyword evidence="2" id="KW-0547">Nucleotide-binding</keyword>
<dbReference type="GO" id="GO:0005737">
    <property type="term" value="C:cytoplasm"/>
    <property type="evidence" value="ECO:0007669"/>
    <property type="project" value="TreeGrafter"/>
</dbReference>
<feature type="region of interest" description="Disordered" evidence="5">
    <location>
        <begin position="26"/>
        <end position="79"/>
    </location>
</feature>
<feature type="compositionally biased region" description="Pro residues" evidence="5">
    <location>
        <begin position="30"/>
        <end position="47"/>
    </location>
</feature>
<evidence type="ECO:0000259" key="6">
    <source>
        <dbReference type="PROSITE" id="PS51705"/>
    </source>
</evidence>
<name>A0AAV8RJS5_ENSVE</name>
<evidence type="ECO:0000313" key="8">
    <source>
        <dbReference type="Proteomes" id="UP001222027"/>
    </source>
</evidence>
<dbReference type="Pfam" id="PF16360">
    <property type="entry name" value="GTP-bdg_M"/>
    <property type="match status" value="1"/>
</dbReference>
<dbReference type="Gene3D" id="3.40.50.11060">
    <property type="entry name" value="GTPase HflX, N-terminal domain"/>
    <property type="match status" value="1"/>
</dbReference>
<dbReference type="FunFam" id="3.40.50.300:FF:001888">
    <property type="entry name" value="GTP-binding protein chloroplastic"/>
    <property type="match status" value="1"/>
</dbReference>
<comment type="caution">
    <text evidence="7">The sequence shown here is derived from an EMBL/GenBank/DDBJ whole genome shotgun (WGS) entry which is preliminary data.</text>
</comment>
<dbReference type="NCBIfam" id="TIGR03156">
    <property type="entry name" value="GTP_HflX"/>
    <property type="match status" value="1"/>
</dbReference>
<dbReference type="Pfam" id="PF13167">
    <property type="entry name" value="GTP-bdg_N"/>
    <property type="match status" value="1"/>
</dbReference>
<keyword evidence="1" id="KW-0479">Metal-binding</keyword>
<dbReference type="Gene3D" id="3.40.50.300">
    <property type="entry name" value="P-loop containing nucleotide triphosphate hydrolases"/>
    <property type="match status" value="1"/>
</dbReference>
<dbReference type="InterPro" id="IPR025121">
    <property type="entry name" value="GTPase_HflX_N"/>
</dbReference>
<dbReference type="AlphaFoldDB" id="A0AAV8RJS5"/>
<dbReference type="Pfam" id="PF01926">
    <property type="entry name" value="MMR_HSR1"/>
    <property type="match status" value="1"/>
</dbReference>
<keyword evidence="4" id="KW-0342">GTP-binding</keyword>
<accession>A0AAV8RJS5</accession>
<dbReference type="PANTHER" id="PTHR10229:SF8">
    <property type="entry name" value="GTPASE HFLX"/>
    <property type="match status" value="1"/>
</dbReference>
<dbReference type="InterPro" id="IPR042108">
    <property type="entry name" value="GTPase_HflX_N_sf"/>
</dbReference>
<dbReference type="GO" id="GO:0046872">
    <property type="term" value="F:metal ion binding"/>
    <property type="evidence" value="ECO:0007669"/>
    <property type="project" value="UniProtKB-KW"/>
</dbReference>
<dbReference type="CDD" id="cd01878">
    <property type="entry name" value="HflX"/>
    <property type="match status" value="1"/>
</dbReference>
<dbReference type="InterPro" id="IPR030394">
    <property type="entry name" value="G_HFLX_dom"/>
</dbReference>
<dbReference type="InterPro" id="IPR016496">
    <property type="entry name" value="GTPase_HflX"/>
</dbReference>
<evidence type="ECO:0000256" key="1">
    <source>
        <dbReference type="ARBA" id="ARBA00022723"/>
    </source>
</evidence>
<keyword evidence="3" id="KW-0460">Magnesium</keyword>
<dbReference type="PRINTS" id="PR00326">
    <property type="entry name" value="GTP1OBG"/>
</dbReference>
<dbReference type="GO" id="GO:0005525">
    <property type="term" value="F:GTP binding"/>
    <property type="evidence" value="ECO:0007669"/>
    <property type="project" value="UniProtKB-KW"/>
</dbReference>
<keyword evidence="8" id="KW-1185">Reference proteome</keyword>